<dbReference type="GO" id="GO:0003700">
    <property type="term" value="F:DNA-binding transcription factor activity"/>
    <property type="evidence" value="ECO:0007669"/>
    <property type="project" value="TreeGrafter"/>
</dbReference>
<dbReference type="AlphaFoldDB" id="A0A5B8G169"/>
<reference evidence="6 7" key="1">
    <citation type="submission" date="2019-06" db="EMBL/GenBank/DDBJ databases">
        <title>Genome sequence of Rhodobacteraceae bacterium D4M1.</title>
        <authorList>
            <person name="Cao J."/>
        </authorList>
    </citation>
    <scope>NUCLEOTIDE SEQUENCE [LARGE SCALE GENOMIC DNA]</scope>
    <source>
        <strain evidence="6 7">D4M1</strain>
    </source>
</reference>
<sequence length="189" mass="20674">MPGHGHKPLRVDAQRSVEAIVVAAAQLFAEQGVDVTTREIAQRAGVGMGTLYRRFPRRADLVGAVFRTELDACVAAAERLRRDRPAFDALAEWMQIYVRFLGTKQGLAKAVSSDDPVYTGMYPLFETRLRPAVDSLFAGAVEERSVRSDVDPGDILAAVSTLCLSAHEGRPDHAARMVALLIEGLRRKS</sequence>
<evidence type="ECO:0000313" key="6">
    <source>
        <dbReference type="EMBL" id="QDL93764.1"/>
    </source>
</evidence>
<dbReference type="OrthoDB" id="9795011at2"/>
<dbReference type="PANTHER" id="PTHR30055">
    <property type="entry name" value="HTH-TYPE TRANSCRIPTIONAL REGULATOR RUTR"/>
    <property type="match status" value="1"/>
</dbReference>
<keyword evidence="3" id="KW-0804">Transcription</keyword>
<feature type="DNA-binding region" description="H-T-H motif" evidence="4">
    <location>
        <begin position="36"/>
        <end position="55"/>
    </location>
</feature>
<keyword evidence="2 4" id="KW-0238">DNA-binding</keyword>
<evidence type="ECO:0000256" key="1">
    <source>
        <dbReference type="ARBA" id="ARBA00023015"/>
    </source>
</evidence>
<feature type="domain" description="HTH tetR-type" evidence="5">
    <location>
        <begin position="14"/>
        <end position="73"/>
    </location>
</feature>
<dbReference type="SUPFAM" id="SSF46689">
    <property type="entry name" value="Homeodomain-like"/>
    <property type="match status" value="1"/>
</dbReference>
<keyword evidence="1" id="KW-0805">Transcription regulation</keyword>
<accession>A0A5B8G169</accession>
<evidence type="ECO:0000313" key="7">
    <source>
        <dbReference type="Proteomes" id="UP000305888"/>
    </source>
</evidence>
<dbReference type="Proteomes" id="UP000305888">
    <property type="component" value="Chromosome"/>
</dbReference>
<dbReference type="PRINTS" id="PR00455">
    <property type="entry name" value="HTHTETR"/>
</dbReference>
<dbReference type="SUPFAM" id="SSF48498">
    <property type="entry name" value="Tetracyclin repressor-like, C-terminal domain"/>
    <property type="match status" value="1"/>
</dbReference>
<proteinExistence type="predicted"/>
<dbReference type="InterPro" id="IPR009057">
    <property type="entry name" value="Homeodomain-like_sf"/>
</dbReference>
<organism evidence="6 7">
    <name type="scientific">Paroceanicella profunda</name>
    <dbReference type="NCBI Taxonomy" id="2579971"/>
    <lineage>
        <taxon>Bacteria</taxon>
        <taxon>Pseudomonadati</taxon>
        <taxon>Pseudomonadota</taxon>
        <taxon>Alphaproteobacteria</taxon>
        <taxon>Rhodobacterales</taxon>
        <taxon>Paracoccaceae</taxon>
        <taxon>Paroceanicella</taxon>
    </lineage>
</organism>
<protein>
    <submittedName>
        <fullName evidence="6">TetR/AcrR family transcriptional regulator</fullName>
    </submittedName>
</protein>
<dbReference type="InterPro" id="IPR001647">
    <property type="entry name" value="HTH_TetR"/>
</dbReference>
<dbReference type="Pfam" id="PF00440">
    <property type="entry name" value="TetR_N"/>
    <property type="match status" value="1"/>
</dbReference>
<dbReference type="PROSITE" id="PS50977">
    <property type="entry name" value="HTH_TETR_2"/>
    <property type="match status" value="1"/>
</dbReference>
<evidence type="ECO:0000256" key="3">
    <source>
        <dbReference type="ARBA" id="ARBA00023163"/>
    </source>
</evidence>
<dbReference type="InterPro" id="IPR050109">
    <property type="entry name" value="HTH-type_TetR-like_transc_reg"/>
</dbReference>
<dbReference type="KEGG" id="ppru:FDP22_15960"/>
<dbReference type="Pfam" id="PF21597">
    <property type="entry name" value="TetR_C_43"/>
    <property type="match status" value="1"/>
</dbReference>
<evidence type="ECO:0000256" key="2">
    <source>
        <dbReference type="ARBA" id="ARBA00023125"/>
    </source>
</evidence>
<gene>
    <name evidence="6" type="ORF">FDP22_15960</name>
</gene>
<evidence type="ECO:0000259" key="5">
    <source>
        <dbReference type="PROSITE" id="PS50977"/>
    </source>
</evidence>
<dbReference type="PANTHER" id="PTHR30055:SF234">
    <property type="entry name" value="HTH-TYPE TRANSCRIPTIONAL REGULATOR BETI"/>
    <property type="match status" value="1"/>
</dbReference>
<evidence type="ECO:0000256" key="4">
    <source>
        <dbReference type="PROSITE-ProRule" id="PRU00335"/>
    </source>
</evidence>
<keyword evidence="7" id="KW-1185">Reference proteome</keyword>
<dbReference type="EMBL" id="CP040818">
    <property type="protein sequence ID" value="QDL93764.1"/>
    <property type="molecule type" value="Genomic_DNA"/>
</dbReference>
<dbReference type="Gene3D" id="1.10.357.10">
    <property type="entry name" value="Tetracycline Repressor, domain 2"/>
    <property type="match status" value="1"/>
</dbReference>
<name>A0A5B8G169_9RHOB</name>
<dbReference type="InterPro" id="IPR049445">
    <property type="entry name" value="TetR_SbtR-like_C"/>
</dbReference>
<dbReference type="GO" id="GO:0000976">
    <property type="term" value="F:transcription cis-regulatory region binding"/>
    <property type="evidence" value="ECO:0007669"/>
    <property type="project" value="TreeGrafter"/>
</dbReference>
<dbReference type="InterPro" id="IPR036271">
    <property type="entry name" value="Tet_transcr_reg_TetR-rel_C_sf"/>
</dbReference>